<sequence>MNIWLWVLQSVLAAVFAAAGLYKLLAPRAALADNLGDWVNAVPAPVVKSLGLVEALGAIGLIAPAITGIAPILTPIAAVGVGVVMMGAIAVHARRGEYVQIEGNFVLAVMAVAVAWGRFGPYAF</sequence>
<dbReference type="RefSeq" id="WP_167473902.1">
    <property type="nucleotide sequence ID" value="NZ_CP046172.1"/>
</dbReference>
<reference evidence="6 7" key="1">
    <citation type="journal article" date="2019" name="ACS Chem. Biol.">
        <title>Identification and Mobilization of a Cryptic Antibiotic Biosynthesis Gene Locus from a Human-Pathogenic Nocardia Isolate.</title>
        <authorList>
            <person name="Herisse M."/>
            <person name="Ishida K."/>
            <person name="Porter J.L."/>
            <person name="Howden B."/>
            <person name="Hertweck C."/>
            <person name="Stinear T.P."/>
            <person name="Pidot S.J."/>
        </authorList>
    </citation>
    <scope>NUCLEOTIDE SEQUENCE [LARGE SCALE GENOMIC DNA]</scope>
    <source>
        <strain evidence="6 7">AUSMDU00012717</strain>
    </source>
</reference>
<dbReference type="GO" id="GO:0016020">
    <property type="term" value="C:membrane"/>
    <property type="evidence" value="ECO:0007669"/>
    <property type="project" value="UniProtKB-SubCell"/>
</dbReference>
<feature type="transmembrane region" description="Helical" evidence="5">
    <location>
        <begin position="56"/>
        <end position="89"/>
    </location>
</feature>
<feature type="transmembrane region" description="Helical" evidence="5">
    <location>
        <begin position="101"/>
        <end position="119"/>
    </location>
</feature>
<protein>
    <submittedName>
        <fullName evidence="6">DoxX family protein</fullName>
    </submittedName>
</protein>
<dbReference type="Proteomes" id="UP000503540">
    <property type="component" value="Chromosome"/>
</dbReference>
<name>A0A6G9YD71_9NOCA</name>
<evidence type="ECO:0000256" key="1">
    <source>
        <dbReference type="ARBA" id="ARBA00004141"/>
    </source>
</evidence>
<dbReference type="Pfam" id="PF13564">
    <property type="entry name" value="DoxX_2"/>
    <property type="match status" value="1"/>
</dbReference>
<organism evidence="6 7">
    <name type="scientific">Nocardia arthritidis</name>
    <dbReference type="NCBI Taxonomy" id="228602"/>
    <lineage>
        <taxon>Bacteria</taxon>
        <taxon>Bacillati</taxon>
        <taxon>Actinomycetota</taxon>
        <taxon>Actinomycetes</taxon>
        <taxon>Mycobacteriales</taxon>
        <taxon>Nocardiaceae</taxon>
        <taxon>Nocardia</taxon>
    </lineage>
</organism>
<accession>A0A6G9YD71</accession>
<keyword evidence="7" id="KW-1185">Reference proteome</keyword>
<evidence type="ECO:0000256" key="3">
    <source>
        <dbReference type="ARBA" id="ARBA00022989"/>
    </source>
</evidence>
<keyword evidence="2 5" id="KW-0812">Transmembrane</keyword>
<evidence type="ECO:0000256" key="5">
    <source>
        <dbReference type="SAM" id="Phobius"/>
    </source>
</evidence>
<evidence type="ECO:0000256" key="2">
    <source>
        <dbReference type="ARBA" id="ARBA00022692"/>
    </source>
</evidence>
<dbReference type="InterPro" id="IPR032808">
    <property type="entry name" value="DoxX"/>
</dbReference>
<gene>
    <name evidence="6" type="ORF">F5544_15680</name>
</gene>
<evidence type="ECO:0000256" key="4">
    <source>
        <dbReference type="ARBA" id="ARBA00023136"/>
    </source>
</evidence>
<proteinExistence type="predicted"/>
<keyword evidence="4 5" id="KW-0472">Membrane</keyword>
<keyword evidence="3 5" id="KW-1133">Transmembrane helix</keyword>
<dbReference type="EMBL" id="CP046172">
    <property type="protein sequence ID" value="QIS11017.1"/>
    <property type="molecule type" value="Genomic_DNA"/>
</dbReference>
<evidence type="ECO:0000313" key="7">
    <source>
        <dbReference type="Proteomes" id="UP000503540"/>
    </source>
</evidence>
<dbReference type="AlphaFoldDB" id="A0A6G9YD71"/>
<comment type="subcellular location">
    <subcellularLocation>
        <location evidence="1">Membrane</location>
        <topology evidence="1">Multi-pass membrane protein</topology>
    </subcellularLocation>
</comment>
<dbReference type="KEGG" id="nah:F5544_15680"/>
<evidence type="ECO:0000313" key="6">
    <source>
        <dbReference type="EMBL" id="QIS11017.1"/>
    </source>
</evidence>